<dbReference type="RefSeq" id="WP_225939662.1">
    <property type="nucleotide sequence ID" value="NZ_JADBEE010000001.1"/>
</dbReference>
<evidence type="ECO:0000313" key="3">
    <source>
        <dbReference type="EMBL" id="MBE1515111.1"/>
    </source>
</evidence>
<feature type="transmembrane region" description="Helical" evidence="1">
    <location>
        <begin position="95"/>
        <end position="114"/>
    </location>
</feature>
<accession>A0ABR9J967</accession>
<protein>
    <submittedName>
        <fullName evidence="3">Uncharacterized membrane protein YccF (DUF307 family)</fullName>
    </submittedName>
</protein>
<dbReference type="InterPro" id="IPR031308">
    <property type="entry name" value="UCP028777"/>
</dbReference>
<feature type="domain" description="Inner membrane component" evidence="2">
    <location>
        <begin position="74"/>
        <end position="124"/>
    </location>
</feature>
<dbReference type="InterPro" id="IPR005185">
    <property type="entry name" value="YccF"/>
</dbReference>
<keyword evidence="1" id="KW-0472">Membrane</keyword>
<reference evidence="3 4" key="1">
    <citation type="submission" date="2020-10" db="EMBL/GenBank/DDBJ databases">
        <title>Sequencing the genomes of 1000 actinobacteria strains.</title>
        <authorList>
            <person name="Klenk H.-P."/>
        </authorList>
    </citation>
    <scope>NUCLEOTIDE SEQUENCE [LARGE SCALE GENOMIC DNA]</scope>
    <source>
        <strain evidence="3 4">DSM 15474</strain>
    </source>
</reference>
<proteinExistence type="predicted"/>
<dbReference type="InterPro" id="IPR052937">
    <property type="entry name" value="Inner_membrane_protein"/>
</dbReference>
<comment type="caution">
    <text evidence="3">The sequence shown here is derived from an EMBL/GenBank/DDBJ whole genome shotgun (WGS) entry which is preliminary data.</text>
</comment>
<name>A0ABR9J967_9MICC</name>
<feature type="transmembrane region" description="Helical" evidence="1">
    <location>
        <begin position="34"/>
        <end position="56"/>
    </location>
</feature>
<keyword evidence="1" id="KW-0812">Transmembrane</keyword>
<dbReference type="PANTHER" id="PTHR42903:SF1">
    <property type="entry name" value="INNER MEMBRANE PROTEIN YCCF"/>
    <property type="match status" value="1"/>
</dbReference>
<organism evidence="3 4">
    <name type="scientific">Nesterenkonia halotolerans</name>
    <dbReference type="NCBI Taxonomy" id="225325"/>
    <lineage>
        <taxon>Bacteria</taxon>
        <taxon>Bacillati</taxon>
        <taxon>Actinomycetota</taxon>
        <taxon>Actinomycetes</taxon>
        <taxon>Micrococcales</taxon>
        <taxon>Micrococcaceae</taxon>
        <taxon>Nesterenkonia</taxon>
    </lineage>
</organism>
<evidence type="ECO:0000259" key="2">
    <source>
        <dbReference type="Pfam" id="PF03733"/>
    </source>
</evidence>
<dbReference type="NCBIfam" id="NF008740">
    <property type="entry name" value="PRK11770.1-2"/>
    <property type="match status" value="1"/>
</dbReference>
<feature type="transmembrane region" description="Helical" evidence="1">
    <location>
        <begin position="7"/>
        <end position="28"/>
    </location>
</feature>
<gene>
    <name evidence="3" type="ORF">H4W26_001866</name>
</gene>
<dbReference type="PIRSF" id="PIRSF028777">
    <property type="entry name" value="UCP028777"/>
    <property type="match status" value="1"/>
</dbReference>
<sequence length="139" mass="14904">MNSMVSSILNVIWLVFGGLWLALGYFLAGIICCLLIITIPFGIASFRIGVYALWPFGRTIVDRSPRGAGPITTVGNVIWVLVAGIWIAIGHVLTAIPMFVSIIGIPLGIANLKLIPVSLMPLGKVIVPSRAVLPTYRHA</sequence>
<feature type="transmembrane region" description="Helical" evidence="1">
    <location>
        <begin position="68"/>
        <end position="89"/>
    </location>
</feature>
<dbReference type="PANTHER" id="PTHR42903">
    <property type="entry name" value="INNER MEMBRANE PROTEIN YCCF"/>
    <property type="match status" value="1"/>
</dbReference>
<feature type="domain" description="Inner membrane component" evidence="2">
    <location>
        <begin position="8"/>
        <end position="58"/>
    </location>
</feature>
<evidence type="ECO:0000256" key="1">
    <source>
        <dbReference type="SAM" id="Phobius"/>
    </source>
</evidence>
<evidence type="ECO:0000313" key="4">
    <source>
        <dbReference type="Proteomes" id="UP000636579"/>
    </source>
</evidence>
<keyword evidence="1" id="KW-1133">Transmembrane helix</keyword>
<dbReference type="EMBL" id="JADBEE010000001">
    <property type="protein sequence ID" value="MBE1515111.1"/>
    <property type="molecule type" value="Genomic_DNA"/>
</dbReference>
<dbReference type="Proteomes" id="UP000636579">
    <property type="component" value="Unassembled WGS sequence"/>
</dbReference>
<keyword evidence="4" id="KW-1185">Reference proteome</keyword>
<dbReference type="Pfam" id="PF03733">
    <property type="entry name" value="YccF"/>
    <property type="match status" value="2"/>
</dbReference>